<proteinExistence type="predicted"/>
<accession>A0A3E2TQJ4</accession>
<comment type="caution">
    <text evidence="1">The sequence shown here is derived from an EMBL/GenBank/DDBJ whole genome shotgun (WGS) entry which is preliminary data.</text>
</comment>
<evidence type="ECO:0000313" key="1">
    <source>
        <dbReference type="EMBL" id="RGB80920.1"/>
    </source>
</evidence>
<protein>
    <submittedName>
        <fullName evidence="1">Uncharacterized protein</fullName>
    </submittedName>
</protein>
<dbReference type="InterPro" id="IPR043743">
    <property type="entry name" value="DUF5688"/>
</dbReference>
<reference evidence="1 2" key="1">
    <citation type="submission" date="2018-08" db="EMBL/GenBank/DDBJ databases">
        <title>A genome reference for cultivated species of the human gut microbiota.</title>
        <authorList>
            <person name="Zou Y."/>
            <person name="Xue W."/>
            <person name="Luo G."/>
        </authorList>
    </citation>
    <scope>NUCLEOTIDE SEQUENCE [LARGE SCALE GENOMIC DNA]</scope>
    <source>
        <strain evidence="1 2">AF45-17</strain>
    </source>
</reference>
<dbReference type="EMBL" id="QVEP01000008">
    <property type="protein sequence ID" value="RGB80920.1"/>
    <property type="molecule type" value="Genomic_DNA"/>
</dbReference>
<gene>
    <name evidence="1" type="ORF">DW070_05055</name>
</gene>
<dbReference type="RefSeq" id="WP_117527534.1">
    <property type="nucleotide sequence ID" value="NZ_JAQCWV010000002.1"/>
</dbReference>
<dbReference type="AlphaFoldDB" id="A0A3E2TQJ4"/>
<name>A0A3E2TQJ4_9FIRM</name>
<dbReference type="Proteomes" id="UP000260773">
    <property type="component" value="Unassembled WGS sequence"/>
</dbReference>
<dbReference type="Pfam" id="PF18941">
    <property type="entry name" value="DUF5688"/>
    <property type="match status" value="1"/>
</dbReference>
<organism evidence="1 2">
    <name type="scientific">Coprococcus catus</name>
    <dbReference type="NCBI Taxonomy" id="116085"/>
    <lineage>
        <taxon>Bacteria</taxon>
        <taxon>Bacillati</taxon>
        <taxon>Bacillota</taxon>
        <taxon>Clostridia</taxon>
        <taxon>Lachnospirales</taxon>
        <taxon>Lachnospiraceae</taxon>
        <taxon>Coprococcus</taxon>
    </lineage>
</organism>
<evidence type="ECO:0000313" key="2">
    <source>
        <dbReference type="Proteomes" id="UP000260773"/>
    </source>
</evidence>
<sequence length="313" mass="36388">MHQSILTYGEFVTYIRENVEAVLNEDREAEVVLTEVEKNNGVMSEIMTIRQERENFAPVFYMRDIYEQYLRGISPDDLAEQMVSICRQQEADGLSVNGAWFEHFENVREHIILKAVNYERNSRQLTDCPFIKALDLAVTFRVLVEEEQSRIGTVLVSNEMMKWWHVSETDLYKTAAANMQRLWKDVLEPIQDMVHEMAEGPMAEAYDAFLEERPETGTMPLYVLTNEIRLNGASVLFYTDCLKRFASDIGRDFFVLPSSIHEVLLLPVMDEMSAWDLRQIVGTMNHQVVSDEEVLSDHVYRYLHKFNKLIIAA</sequence>